<evidence type="ECO:0000313" key="1">
    <source>
        <dbReference type="EMBL" id="KAF4681177.1"/>
    </source>
</evidence>
<sequence length="150" mass="17970">MSEPMYELKMNEYYVCECCMYGYYVYEKYVYDFYVYEYFVVNIPTDKPVVLDVEAILEEDLSWFARGVVESREWLEKTVGQAESAWTTLSPKTSALKLIKFKSRGMSTRWTSMTTFWLKSFEKEEWITKYWDMYHEDGGSRSPPVLQMTL</sequence>
<evidence type="ECO:0000313" key="2">
    <source>
        <dbReference type="Proteomes" id="UP000541610"/>
    </source>
</evidence>
<dbReference type="EMBL" id="JABANP010000538">
    <property type="protein sequence ID" value="KAF4681177.1"/>
    <property type="molecule type" value="Genomic_DNA"/>
</dbReference>
<dbReference type="AlphaFoldDB" id="A0A7J6NCK8"/>
<organism evidence="1 2">
    <name type="scientific">Perkinsus olseni</name>
    <name type="common">Perkinsus atlanticus</name>
    <dbReference type="NCBI Taxonomy" id="32597"/>
    <lineage>
        <taxon>Eukaryota</taxon>
        <taxon>Sar</taxon>
        <taxon>Alveolata</taxon>
        <taxon>Perkinsozoa</taxon>
        <taxon>Perkinsea</taxon>
        <taxon>Perkinsida</taxon>
        <taxon>Perkinsidae</taxon>
        <taxon>Perkinsus</taxon>
    </lineage>
</organism>
<protein>
    <submittedName>
        <fullName evidence="1">Uncharacterized protein</fullName>
    </submittedName>
</protein>
<name>A0A7J6NCK8_PEROL</name>
<reference evidence="1 2" key="1">
    <citation type="submission" date="2020-04" db="EMBL/GenBank/DDBJ databases">
        <title>Perkinsus olseni comparative genomics.</title>
        <authorList>
            <person name="Bogema D.R."/>
        </authorList>
    </citation>
    <scope>NUCLEOTIDE SEQUENCE [LARGE SCALE GENOMIC DNA]</scope>
    <source>
        <strain evidence="1">00978-12</strain>
    </source>
</reference>
<dbReference type="Proteomes" id="UP000541610">
    <property type="component" value="Unassembled WGS sequence"/>
</dbReference>
<accession>A0A7J6NCK8</accession>
<proteinExistence type="predicted"/>
<comment type="caution">
    <text evidence="1">The sequence shown here is derived from an EMBL/GenBank/DDBJ whole genome shotgun (WGS) entry which is preliminary data.</text>
</comment>
<gene>
    <name evidence="1" type="ORF">FOZ60_012474</name>
</gene>